<evidence type="ECO:0000313" key="2">
    <source>
        <dbReference type="EMBL" id="PZW44081.1"/>
    </source>
</evidence>
<accession>A0A2W7IB24</accession>
<dbReference type="RefSeq" id="WP_111539752.1">
    <property type="nucleotide sequence ID" value="NZ_QKYV01000001.1"/>
</dbReference>
<reference evidence="2 3" key="1">
    <citation type="submission" date="2018-06" db="EMBL/GenBank/DDBJ databases">
        <title>Genomic Encyclopedia of Archaeal and Bacterial Type Strains, Phase II (KMG-II): from individual species to whole genera.</title>
        <authorList>
            <person name="Goeker M."/>
        </authorList>
    </citation>
    <scope>NUCLEOTIDE SEQUENCE [LARGE SCALE GENOMIC DNA]</scope>
    <source>
        <strain evidence="2 3">DSM 15361</strain>
    </source>
</reference>
<evidence type="ECO:0000313" key="3">
    <source>
        <dbReference type="Proteomes" id="UP000249542"/>
    </source>
</evidence>
<organism evidence="2 3">
    <name type="scientific">Mesonia algae</name>
    <dbReference type="NCBI Taxonomy" id="213248"/>
    <lineage>
        <taxon>Bacteria</taxon>
        <taxon>Pseudomonadati</taxon>
        <taxon>Bacteroidota</taxon>
        <taxon>Flavobacteriia</taxon>
        <taxon>Flavobacteriales</taxon>
        <taxon>Flavobacteriaceae</taxon>
        <taxon>Mesonia</taxon>
    </lineage>
</organism>
<dbReference type="Proteomes" id="UP000249542">
    <property type="component" value="Unassembled WGS sequence"/>
</dbReference>
<dbReference type="AlphaFoldDB" id="A0A2W7IB24"/>
<keyword evidence="1" id="KW-0812">Transmembrane</keyword>
<proteinExistence type="predicted"/>
<protein>
    <submittedName>
        <fullName evidence="2">Uncharacterized protein</fullName>
    </submittedName>
</protein>
<evidence type="ECO:0000256" key="1">
    <source>
        <dbReference type="SAM" id="Phobius"/>
    </source>
</evidence>
<comment type="caution">
    <text evidence="2">The sequence shown here is derived from an EMBL/GenBank/DDBJ whole genome shotgun (WGS) entry which is preliminary data.</text>
</comment>
<dbReference type="EMBL" id="QKYV01000001">
    <property type="protein sequence ID" value="PZW44081.1"/>
    <property type="molecule type" value="Genomic_DNA"/>
</dbReference>
<keyword evidence="1" id="KW-1133">Transmembrane helix</keyword>
<name>A0A2W7IB24_9FLAO</name>
<feature type="transmembrane region" description="Helical" evidence="1">
    <location>
        <begin position="6"/>
        <end position="25"/>
    </location>
</feature>
<keyword evidence="3" id="KW-1185">Reference proteome</keyword>
<gene>
    <name evidence="2" type="ORF">LX95_00411</name>
</gene>
<sequence>MDTSSIVLGLVFLIVFTAPVAYAVMGKSKRKKQALKNIQEKAAIHQIQLNEIDVFGDDYIGIDHKSEQLIYGNLESLEKKMHIIDFKNFSIDLLEIRKNDKSIEQISLVFKSSNTQHQFDFYKDNDDVKVSAIEQFELAKKWKAKLS</sequence>
<keyword evidence="1" id="KW-0472">Membrane</keyword>